<dbReference type="Gene3D" id="3.40.50.300">
    <property type="entry name" value="P-loop containing nucleotide triphosphate hydrolases"/>
    <property type="match status" value="1"/>
</dbReference>
<gene>
    <name evidence="3" type="ordered locus">Sked_16620</name>
</gene>
<dbReference type="PANTHER" id="PTHR12169">
    <property type="entry name" value="ATPASE N2B"/>
    <property type="match status" value="1"/>
</dbReference>
<dbReference type="AlphaFoldDB" id="D1BGM0"/>
<dbReference type="Proteomes" id="UP000000322">
    <property type="component" value="Chromosome"/>
</dbReference>
<dbReference type="SUPFAM" id="SSF52540">
    <property type="entry name" value="P-loop containing nucleoside triphosphate hydrolases"/>
    <property type="match status" value="1"/>
</dbReference>
<sequence>MLRATVRRATRAALARLPPVLSETVTVTTPHLSDVRPAVPTDRLLADLVPPRHFADASFATYRANPAFPSQQATVDRLTEVAAQLTGGTGGFFRRRKAPKTAPAVYLDGGFGVGKTHLLTSLAHAVGTGASSYGTFVEYTNLVGALGFAKTVEALATKTLVCIDEFELDDPGDTVLMSRLLRELADRGVALAATSNTLPDSLGEGRFAAEDFLREIQALSARFEVMRVDGEDYRQRTLVTTGTATADDAVEQAVAGREGAVVDDFDVLLSHLSHVHPSRYGAMLDGVRLLGLTAVRPLTDQSQGLRFVVLVDRLYDRDVPVLLGGTGLEDLFSQQMLDGGYRKKYLRALSRLGSLAQDGQREMASRSTLDEA</sequence>
<dbReference type="InterPro" id="IPR005654">
    <property type="entry name" value="ATPase_AFG1-like"/>
</dbReference>
<dbReference type="Pfam" id="PF03969">
    <property type="entry name" value="AFG1_ATPase"/>
    <property type="match status" value="2"/>
</dbReference>
<dbReference type="GO" id="GO:0005524">
    <property type="term" value="F:ATP binding"/>
    <property type="evidence" value="ECO:0007669"/>
    <property type="project" value="UniProtKB-KW"/>
</dbReference>
<evidence type="ECO:0000256" key="1">
    <source>
        <dbReference type="ARBA" id="ARBA00022741"/>
    </source>
</evidence>
<keyword evidence="1" id="KW-0547">Nucleotide-binding</keyword>
<evidence type="ECO:0000313" key="4">
    <source>
        <dbReference type="Proteomes" id="UP000000322"/>
    </source>
</evidence>
<protein>
    <submittedName>
        <fullName evidence="3">Predicted ATPase</fullName>
    </submittedName>
</protein>
<keyword evidence="4" id="KW-1185">Reference proteome</keyword>
<dbReference type="KEGG" id="ske:Sked_16620"/>
<accession>D1BGM0</accession>
<dbReference type="STRING" id="446469.Sked_16620"/>
<dbReference type="GO" id="GO:0005737">
    <property type="term" value="C:cytoplasm"/>
    <property type="evidence" value="ECO:0007669"/>
    <property type="project" value="TreeGrafter"/>
</dbReference>
<keyword evidence="2" id="KW-0067">ATP-binding</keyword>
<dbReference type="HOGENOM" id="CLU_008681_4_0_11"/>
<dbReference type="PANTHER" id="PTHR12169:SF6">
    <property type="entry name" value="AFG1-LIKE ATPASE"/>
    <property type="match status" value="1"/>
</dbReference>
<dbReference type="InterPro" id="IPR027417">
    <property type="entry name" value="P-loop_NTPase"/>
</dbReference>
<evidence type="ECO:0000313" key="3">
    <source>
        <dbReference type="EMBL" id="ACZ21597.1"/>
    </source>
</evidence>
<proteinExistence type="predicted"/>
<dbReference type="GO" id="GO:0016887">
    <property type="term" value="F:ATP hydrolysis activity"/>
    <property type="evidence" value="ECO:0007669"/>
    <property type="project" value="InterPro"/>
</dbReference>
<name>D1BGM0_SANKS</name>
<dbReference type="EMBL" id="CP001819">
    <property type="protein sequence ID" value="ACZ21597.1"/>
    <property type="molecule type" value="Genomic_DNA"/>
</dbReference>
<dbReference type="eggNOG" id="COG1485">
    <property type="taxonomic scope" value="Bacteria"/>
</dbReference>
<dbReference type="NCBIfam" id="NF040713">
    <property type="entry name" value="ZapE"/>
    <property type="match status" value="1"/>
</dbReference>
<evidence type="ECO:0000256" key="2">
    <source>
        <dbReference type="ARBA" id="ARBA00022840"/>
    </source>
</evidence>
<reference evidence="3 4" key="1">
    <citation type="journal article" date="2009" name="Stand. Genomic Sci.">
        <title>Complete genome sequence of Sanguibacter keddieii type strain (ST-74).</title>
        <authorList>
            <person name="Ivanova N."/>
            <person name="Sikorski J."/>
            <person name="Sims D."/>
            <person name="Brettin T."/>
            <person name="Detter J.C."/>
            <person name="Han C."/>
            <person name="Lapidus A."/>
            <person name="Copeland A."/>
            <person name="Glavina Del Rio T."/>
            <person name="Nolan M."/>
            <person name="Chen F."/>
            <person name="Lucas S."/>
            <person name="Tice H."/>
            <person name="Cheng J.F."/>
            <person name="Bruce D."/>
            <person name="Goodwin L."/>
            <person name="Pitluck S."/>
            <person name="Pati A."/>
            <person name="Mavromatis K."/>
            <person name="Chen A."/>
            <person name="Palaniappan K."/>
            <person name="D'haeseleer P."/>
            <person name="Chain P."/>
            <person name="Bristow J."/>
            <person name="Eisen J.A."/>
            <person name="Markowitz V."/>
            <person name="Hugenholtz P."/>
            <person name="Goker M."/>
            <person name="Pukall R."/>
            <person name="Klenk H.P."/>
            <person name="Kyrpides N.C."/>
        </authorList>
    </citation>
    <scope>NUCLEOTIDE SEQUENCE [LARGE SCALE GENOMIC DNA]</scope>
    <source>
        <strain evidence="4">ATCC 51767 / DSM 10542 / NCFB 3025 / ST-74</strain>
    </source>
</reference>
<organism evidence="3 4">
    <name type="scientific">Sanguibacter keddieii (strain ATCC 51767 / DSM 10542 / NCFB 3025 / ST-74)</name>
    <dbReference type="NCBI Taxonomy" id="446469"/>
    <lineage>
        <taxon>Bacteria</taxon>
        <taxon>Bacillati</taxon>
        <taxon>Actinomycetota</taxon>
        <taxon>Actinomycetes</taxon>
        <taxon>Micrococcales</taxon>
        <taxon>Sanguibacteraceae</taxon>
        <taxon>Sanguibacter</taxon>
    </lineage>
</organism>